<feature type="compositionally biased region" description="Polar residues" evidence="1">
    <location>
        <begin position="24"/>
        <end position="46"/>
    </location>
</feature>
<dbReference type="EMBL" id="KN827137">
    <property type="protein sequence ID" value="KIK77107.1"/>
    <property type="molecule type" value="Genomic_DNA"/>
</dbReference>
<dbReference type="Proteomes" id="UP000054538">
    <property type="component" value="Unassembled WGS sequence"/>
</dbReference>
<evidence type="ECO:0000313" key="3">
    <source>
        <dbReference type="Proteomes" id="UP000054538"/>
    </source>
</evidence>
<dbReference type="OrthoDB" id="10403256at2759"/>
<protein>
    <submittedName>
        <fullName evidence="2">Uncharacterized protein</fullName>
    </submittedName>
</protein>
<evidence type="ECO:0000313" key="2">
    <source>
        <dbReference type="EMBL" id="KIK77107.1"/>
    </source>
</evidence>
<evidence type="ECO:0000256" key="1">
    <source>
        <dbReference type="SAM" id="MobiDB-lite"/>
    </source>
</evidence>
<sequence>MPRRLGSGTQTMVAESRSVPLPTSPASVPTTSLPFQQPTIYTTSAEVVTPPQPVAARYSPRLSRPTSPQPDLQASETIPPPLSSRNEIETRSMGPLDDGMAQVNGRPNNPIELPPAYEPLAL</sequence>
<gene>
    <name evidence="2" type="ORF">PAXRUDRAFT_835115</name>
</gene>
<reference evidence="3" key="2">
    <citation type="submission" date="2015-01" db="EMBL/GenBank/DDBJ databases">
        <title>Evolutionary Origins and Diversification of the Mycorrhizal Mutualists.</title>
        <authorList>
            <consortium name="DOE Joint Genome Institute"/>
            <consortium name="Mycorrhizal Genomics Consortium"/>
            <person name="Kohler A."/>
            <person name="Kuo A."/>
            <person name="Nagy L.G."/>
            <person name="Floudas D."/>
            <person name="Copeland A."/>
            <person name="Barry K.W."/>
            <person name="Cichocki N."/>
            <person name="Veneault-Fourrey C."/>
            <person name="LaButti K."/>
            <person name="Lindquist E.A."/>
            <person name="Lipzen A."/>
            <person name="Lundell T."/>
            <person name="Morin E."/>
            <person name="Murat C."/>
            <person name="Riley R."/>
            <person name="Ohm R."/>
            <person name="Sun H."/>
            <person name="Tunlid A."/>
            <person name="Henrissat B."/>
            <person name="Grigoriev I.V."/>
            <person name="Hibbett D.S."/>
            <person name="Martin F."/>
        </authorList>
    </citation>
    <scope>NUCLEOTIDE SEQUENCE [LARGE SCALE GENOMIC DNA]</scope>
    <source>
        <strain evidence="3">Ve08.2h10</strain>
    </source>
</reference>
<name>A0A0D0C1L5_9AGAM</name>
<accession>A0A0D0C1L5</accession>
<feature type="region of interest" description="Disordered" evidence="1">
    <location>
        <begin position="1"/>
        <end position="122"/>
    </location>
</feature>
<dbReference type="InParanoid" id="A0A0D0C1L5"/>
<feature type="compositionally biased region" description="Pro residues" evidence="1">
    <location>
        <begin position="112"/>
        <end position="122"/>
    </location>
</feature>
<keyword evidence="3" id="KW-1185">Reference proteome</keyword>
<organism evidence="2 3">
    <name type="scientific">Paxillus rubicundulus Ve08.2h10</name>
    <dbReference type="NCBI Taxonomy" id="930991"/>
    <lineage>
        <taxon>Eukaryota</taxon>
        <taxon>Fungi</taxon>
        <taxon>Dikarya</taxon>
        <taxon>Basidiomycota</taxon>
        <taxon>Agaricomycotina</taxon>
        <taxon>Agaricomycetes</taxon>
        <taxon>Agaricomycetidae</taxon>
        <taxon>Boletales</taxon>
        <taxon>Paxilineae</taxon>
        <taxon>Paxillaceae</taxon>
        <taxon>Paxillus</taxon>
    </lineage>
</organism>
<feature type="compositionally biased region" description="Polar residues" evidence="1">
    <location>
        <begin position="64"/>
        <end position="76"/>
    </location>
</feature>
<reference evidence="2 3" key="1">
    <citation type="submission" date="2014-04" db="EMBL/GenBank/DDBJ databases">
        <authorList>
            <consortium name="DOE Joint Genome Institute"/>
            <person name="Kuo A."/>
            <person name="Kohler A."/>
            <person name="Jargeat P."/>
            <person name="Nagy L.G."/>
            <person name="Floudas D."/>
            <person name="Copeland A."/>
            <person name="Barry K.W."/>
            <person name="Cichocki N."/>
            <person name="Veneault-Fourrey C."/>
            <person name="LaButti K."/>
            <person name="Lindquist E.A."/>
            <person name="Lipzen A."/>
            <person name="Lundell T."/>
            <person name="Morin E."/>
            <person name="Murat C."/>
            <person name="Sun H."/>
            <person name="Tunlid A."/>
            <person name="Henrissat B."/>
            <person name="Grigoriev I.V."/>
            <person name="Hibbett D.S."/>
            <person name="Martin F."/>
            <person name="Nordberg H.P."/>
            <person name="Cantor M.N."/>
            <person name="Hua S.X."/>
        </authorList>
    </citation>
    <scope>NUCLEOTIDE SEQUENCE [LARGE SCALE GENOMIC DNA]</scope>
    <source>
        <strain evidence="2 3">Ve08.2h10</strain>
    </source>
</reference>
<dbReference type="HOGENOM" id="CLU_2027463_0_0_1"/>
<dbReference type="AlphaFoldDB" id="A0A0D0C1L5"/>
<proteinExistence type="predicted"/>